<dbReference type="EMBL" id="JBHSSW010000009">
    <property type="protein sequence ID" value="MFC6198082.1"/>
    <property type="molecule type" value="Genomic_DNA"/>
</dbReference>
<feature type="chain" id="PRO_5045299389" evidence="1">
    <location>
        <begin position="22"/>
        <end position="141"/>
    </location>
</feature>
<evidence type="ECO:0000313" key="3">
    <source>
        <dbReference type="Proteomes" id="UP001596303"/>
    </source>
</evidence>
<dbReference type="Proteomes" id="UP001596303">
    <property type="component" value="Unassembled WGS sequence"/>
</dbReference>
<gene>
    <name evidence="2" type="ORF">ACFQDM_08330</name>
</gene>
<evidence type="ECO:0000256" key="1">
    <source>
        <dbReference type="SAM" id="SignalP"/>
    </source>
</evidence>
<organism evidence="2 3">
    <name type="scientific">Ponticaulis profundi</name>
    <dbReference type="NCBI Taxonomy" id="2665222"/>
    <lineage>
        <taxon>Bacteria</taxon>
        <taxon>Pseudomonadati</taxon>
        <taxon>Pseudomonadota</taxon>
        <taxon>Alphaproteobacteria</taxon>
        <taxon>Hyphomonadales</taxon>
        <taxon>Hyphomonadaceae</taxon>
        <taxon>Ponticaulis</taxon>
    </lineage>
</organism>
<accession>A0ABW1SA00</accession>
<keyword evidence="3" id="KW-1185">Reference proteome</keyword>
<keyword evidence="1" id="KW-0732">Signal</keyword>
<reference evidence="3" key="1">
    <citation type="journal article" date="2019" name="Int. J. Syst. Evol. Microbiol.">
        <title>The Global Catalogue of Microorganisms (GCM) 10K type strain sequencing project: providing services to taxonomists for standard genome sequencing and annotation.</title>
        <authorList>
            <consortium name="The Broad Institute Genomics Platform"/>
            <consortium name="The Broad Institute Genome Sequencing Center for Infectious Disease"/>
            <person name="Wu L."/>
            <person name="Ma J."/>
        </authorList>
    </citation>
    <scope>NUCLEOTIDE SEQUENCE [LARGE SCALE GENOMIC DNA]</scope>
    <source>
        <strain evidence="3">CGMCC-1.15741</strain>
    </source>
</reference>
<protein>
    <submittedName>
        <fullName evidence="2">Uncharacterized protein</fullName>
    </submittedName>
</protein>
<feature type="signal peptide" evidence="1">
    <location>
        <begin position="1"/>
        <end position="21"/>
    </location>
</feature>
<evidence type="ECO:0000313" key="2">
    <source>
        <dbReference type="EMBL" id="MFC6198082.1"/>
    </source>
</evidence>
<dbReference type="RefSeq" id="WP_377377952.1">
    <property type="nucleotide sequence ID" value="NZ_JBHSSW010000009.1"/>
</dbReference>
<sequence length="141" mass="15284">MNRKYVASAITALAFAGLSHADEIAAPSFSITGPTGSVYEVVRTRGDMRAGRPIAAMLIKRQSGSSMLMETVFDCDQRRYAYLAMDYSPDLPVTPAALDILGQQSDLILTTNLSGTTFTPMTDDPYDVHLHILADYVCSAD</sequence>
<proteinExistence type="predicted"/>
<comment type="caution">
    <text evidence="2">The sequence shown here is derived from an EMBL/GenBank/DDBJ whole genome shotgun (WGS) entry which is preliminary data.</text>
</comment>
<name>A0ABW1SA00_9PROT</name>